<evidence type="ECO:0000313" key="3">
    <source>
        <dbReference type="Proteomes" id="UP000298416"/>
    </source>
</evidence>
<dbReference type="EMBL" id="PNBA02000003">
    <property type="protein sequence ID" value="KAG6430095.1"/>
    <property type="molecule type" value="Genomic_DNA"/>
</dbReference>
<sequence length="130" mass="13546">MKLHDLPLPGAAAARGELREHLGGHEASGSDQGDRGGVRADREPAVRDGGGDGGVGGGGGPTASGGDREAHVEADRGEECEAKDGDRQVVARRNHHPVWEFDSKLIDLSVKKQLEEIAAQLDLGDIQLVG</sequence>
<reference evidence="2" key="2">
    <citation type="submission" date="2020-08" db="EMBL/GenBank/DDBJ databases">
        <title>Plant Genome Project.</title>
        <authorList>
            <person name="Zhang R.-G."/>
        </authorList>
    </citation>
    <scope>NUCLEOTIDE SEQUENCE</scope>
    <source>
        <strain evidence="2">Huo1</strain>
        <tissue evidence="2">Leaf</tissue>
    </source>
</reference>
<reference evidence="2" key="1">
    <citation type="submission" date="2018-01" db="EMBL/GenBank/DDBJ databases">
        <authorList>
            <person name="Mao J.F."/>
        </authorList>
    </citation>
    <scope>NUCLEOTIDE SEQUENCE</scope>
    <source>
        <strain evidence="2">Huo1</strain>
        <tissue evidence="2">Leaf</tissue>
    </source>
</reference>
<feature type="compositionally biased region" description="Basic and acidic residues" evidence="1">
    <location>
        <begin position="32"/>
        <end position="50"/>
    </location>
</feature>
<feature type="region of interest" description="Disordered" evidence="1">
    <location>
        <begin position="1"/>
        <end position="87"/>
    </location>
</feature>
<protein>
    <submittedName>
        <fullName evidence="2">Uncharacterized protein</fullName>
    </submittedName>
</protein>
<dbReference type="Proteomes" id="UP000298416">
    <property type="component" value="Unassembled WGS sequence"/>
</dbReference>
<organism evidence="2">
    <name type="scientific">Salvia splendens</name>
    <name type="common">Scarlet sage</name>
    <dbReference type="NCBI Taxonomy" id="180675"/>
    <lineage>
        <taxon>Eukaryota</taxon>
        <taxon>Viridiplantae</taxon>
        <taxon>Streptophyta</taxon>
        <taxon>Embryophyta</taxon>
        <taxon>Tracheophyta</taxon>
        <taxon>Spermatophyta</taxon>
        <taxon>Magnoliopsida</taxon>
        <taxon>eudicotyledons</taxon>
        <taxon>Gunneridae</taxon>
        <taxon>Pentapetalae</taxon>
        <taxon>asterids</taxon>
        <taxon>lamiids</taxon>
        <taxon>Lamiales</taxon>
        <taxon>Lamiaceae</taxon>
        <taxon>Nepetoideae</taxon>
        <taxon>Mentheae</taxon>
        <taxon>Salviinae</taxon>
        <taxon>Salvia</taxon>
        <taxon>Salvia subgen. Calosphace</taxon>
        <taxon>core Calosphace</taxon>
    </lineage>
</organism>
<dbReference type="AlphaFoldDB" id="A0A8X8YBR8"/>
<accession>A0A8X8YBR8</accession>
<name>A0A8X8YBR8_SALSN</name>
<feature type="compositionally biased region" description="Gly residues" evidence="1">
    <location>
        <begin position="51"/>
        <end position="63"/>
    </location>
</feature>
<keyword evidence="3" id="KW-1185">Reference proteome</keyword>
<gene>
    <name evidence="2" type="ORF">SASPL_108156</name>
</gene>
<evidence type="ECO:0000256" key="1">
    <source>
        <dbReference type="SAM" id="MobiDB-lite"/>
    </source>
</evidence>
<proteinExistence type="predicted"/>
<feature type="compositionally biased region" description="Basic and acidic residues" evidence="1">
    <location>
        <begin position="66"/>
        <end position="87"/>
    </location>
</feature>
<evidence type="ECO:0000313" key="2">
    <source>
        <dbReference type="EMBL" id="KAG6430095.1"/>
    </source>
</evidence>
<comment type="caution">
    <text evidence="2">The sequence shown here is derived from an EMBL/GenBank/DDBJ whole genome shotgun (WGS) entry which is preliminary data.</text>
</comment>